<dbReference type="EMBL" id="JAKOGI010002741">
    <property type="protein sequence ID" value="KAJ8421402.1"/>
    <property type="molecule type" value="Genomic_DNA"/>
</dbReference>
<sequence length="162" mass="19226">MEKTALGYARLLVAGLVTRQKVKFEWKLIKCNHCNLYGHTRDDFRKQKKARQEWRGVVQEETPVDETHPPINEDDVERPRSSTSRRAHFWCLHTNLQHNPKGRILVAYRPFYFKLSIISITSHFGELSVSLRILMLLFVLKIKFGEMKCQLHRMRGYDSYYS</sequence>
<gene>
    <name evidence="2" type="ORF">Cgig2_000343</name>
</gene>
<evidence type="ECO:0000256" key="1">
    <source>
        <dbReference type="SAM" id="MobiDB-lite"/>
    </source>
</evidence>
<protein>
    <submittedName>
        <fullName evidence="2">Uncharacterized protein</fullName>
    </submittedName>
</protein>
<keyword evidence="3" id="KW-1185">Reference proteome</keyword>
<organism evidence="2 3">
    <name type="scientific">Carnegiea gigantea</name>
    <dbReference type="NCBI Taxonomy" id="171969"/>
    <lineage>
        <taxon>Eukaryota</taxon>
        <taxon>Viridiplantae</taxon>
        <taxon>Streptophyta</taxon>
        <taxon>Embryophyta</taxon>
        <taxon>Tracheophyta</taxon>
        <taxon>Spermatophyta</taxon>
        <taxon>Magnoliopsida</taxon>
        <taxon>eudicotyledons</taxon>
        <taxon>Gunneridae</taxon>
        <taxon>Pentapetalae</taxon>
        <taxon>Caryophyllales</taxon>
        <taxon>Cactineae</taxon>
        <taxon>Cactaceae</taxon>
        <taxon>Cactoideae</taxon>
        <taxon>Echinocereeae</taxon>
        <taxon>Carnegiea</taxon>
    </lineage>
</organism>
<dbReference type="AlphaFoldDB" id="A0A9Q1GI14"/>
<comment type="caution">
    <text evidence="2">The sequence shown here is derived from an EMBL/GenBank/DDBJ whole genome shotgun (WGS) entry which is preliminary data.</text>
</comment>
<evidence type="ECO:0000313" key="3">
    <source>
        <dbReference type="Proteomes" id="UP001153076"/>
    </source>
</evidence>
<reference evidence="2" key="1">
    <citation type="submission" date="2022-04" db="EMBL/GenBank/DDBJ databases">
        <title>Carnegiea gigantea Genome sequencing and assembly v2.</title>
        <authorList>
            <person name="Copetti D."/>
            <person name="Sanderson M.J."/>
            <person name="Burquez A."/>
            <person name="Wojciechowski M.F."/>
        </authorList>
    </citation>
    <scope>NUCLEOTIDE SEQUENCE</scope>
    <source>
        <strain evidence="2">SGP5-SGP5p</strain>
        <tissue evidence="2">Aerial part</tissue>
    </source>
</reference>
<name>A0A9Q1GI14_9CARY</name>
<evidence type="ECO:0000313" key="2">
    <source>
        <dbReference type="EMBL" id="KAJ8421402.1"/>
    </source>
</evidence>
<accession>A0A9Q1GI14</accession>
<feature type="region of interest" description="Disordered" evidence="1">
    <location>
        <begin position="55"/>
        <end position="79"/>
    </location>
</feature>
<proteinExistence type="predicted"/>
<dbReference type="Proteomes" id="UP001153076">
    <property type="component" value="Unassembled WGS sequence"/>
</dbReference>